<gene>
    <name evidence="1" type="ORF">H1Rhizo25519_000003</name>
</gene>
<dbReference type="EMBL" id="MN032939">
    <property type="protein sequence ID" value="QDH86806.1"/>
    <property type="molecule type" value="Genomic_RNA"/>
</dbReference>
<proteinExistence type="predicted"/>
<sequence length="151" mass="15950">MLSDPFMLRAPSLAAHSALTTADSISLARTSEQGGVAVYGPTQTSGVGDKLTMRISHSESNENKPLKTRRVLVRLDVTGVTDAGQEGVAFAYAVVGMPERTLYKNAVSAASGDDPVTDTWLLEMLIAALAVNNSSAVLDETRITRLLNGES</sequence>
<protein>
    <submittedName>
        <fullName evidence="1">Uncharacterized protein</fullName>
    </submittedName>
</protein>
<accession>A0A514CZM2</accession>
<evidence type="ECO:0000313" key="1">
    <source>
        <dbReference type="EMBL" id="QDH86806.1"/>
    </source>
</evidence>
<reference evidence="1" key="1">
    <citation type="submission" date="2019-05" db="EMBL/GenBank/DDBJ databases">
        <title>Metatranscriptomic reconstruction reveals RNA viruses with the potential to shape carbon cycling in soil.</title>
        <authorList>
            <person name="Starr E.P."/>
            <person name="Nuccio E."/>
            <person name="Pett-Ridge J."/>
            <person name="Banfield J.F."/>
            <person name="Firestone M.K."/>
        </authorList>
    </citation>
    <scope>NUCLEOTIDE SEQUENCE</scope>
    <source>
        <strain evidence="1">H1_Rhizo_25_scaffold_519</strain>
    </source>
</reference>
<organism evidence="1">
    <name type="scientific">Leviviridae sp</name>
    <dbReference type="NCBI Taxonomy" id="2027243"/>
    <lineage>
        <taxon>Viruses</taxon>
        <taxon>Riboviria</taxon>
        <taxon>Orthornavirae</taxon>
        <taxon>Lenarviricota</taxon>
        <taxon>Leviviricetes</taxon>
        <taxon>Norzivirales</taxon>
        <taxon>Fiersviridae</taxon>
    </lineage>
</organism>
<name>A0A514CZM2_9VIRU</name>